<keyword evidence="3" id="KW-0436">Ligase</keyword>
<keyword evidence="4" id="KW-1185">Reference proteome</keyword>
<protein>
    <submittedName>
        <fullName evidence="3">Crotonobetaine/carnitine-CoA ligase</fullName>
        <ecNumber evidence="3">6.2.1.-</ecNumber>
    </submittedName>
</protein>
<accession>A0A840PG06</accession>
<name>A0A840PG06_9ACTN</name>
<dbReference type="EC" id="6.2.1.-" evidence="3"/>
<sequence>MTGPITRAEPMAPDDHDIPDADACVLPRLLRRRAVATPDREFAVFEGGERWTYAEAWQVVLDTAGALRARGVAPGDRVLSWQPNGADALRTWLAVNQLGAVYVPLNTAYRGRLLEHVLTNSGARLMVVHPRLAERLDGLATARPELVLTPEELDAAGPAAEDCPAQPWDTYAIIYTSGTTGPSKGVLSSYVHVWSAAMAAFGGVLDEHDRYMVNLPLFHAGGTIGVTGALVLGGSIALVEGFRTDAFWPEIRRTGTTAVTLLGAMASFLRGRPPSPDDTAHPLRTVFMIPVSEDAEAFSQRFGVEIRTMFNMTETSCPLVSAAPNPPRGTCGKPRPGVEVRLVDEHDREVPPGAAGELIVRTARPWAMTHGYHDMPEATARAWRNGWFHTGDAFRRDERGDFVFVDRLKDAIRRRGENISSFEVETAVLEHPAVREAAAVAVPSEHGEDEILLVVAPVDDALIDPAELHEHCRARLPHFMIPRYVRVTAELPRTPTSKIEKHRLRRQGLTEDTWDREVHGLAVKRERLTR</sequence>
<reference evidence="3 4" key="1">
    <citation type="submission" date="2020-08" db="EMBL/GenBank/DDBJ databases">
        <title>Genomic Encyclopedia of Type Strains, Phase IV (KMG-IV): sequencing the most valuable type-strain genomes for metagenomic binning, comparative biology and taxonomic classification.</title>
        <authorList>
            <person name="Goeker M."/>
        </authorList>
    </citation>
    <scope>NUCLEOTIDE SEQUENCE [LARGE SCALE GENOMIC DNA]</scope>
    <source>
        <strain evidence="3 4">DSM 45615</strain>
    </source>
</reference>
<evidence type="ECO:0000259" key="1">
    <source>
        <dbReference type="Pfam" id="PF00501"/>
    </source>
</evidence>
<dbReference type="InterPro" id="IPR000873">
    <property type="entry name" value="AMP-dep_synth/lig_dom"/>
</dbReference>
<feature type="domain" description="AMP-binding enzyme C-terminal" evidence="2">
    <location>
        <begin position="423"/>
        <end position="498"/>
    </location>
</feature>
<dbReference type="GO" id="GO:0016878">
    <property type="term" value="F:acid-thiol ligase activity"/>
    <property type="evidence" value="ECO:0007669"/>
    <property type="project" value="UniProtKB-ARBA"/>
</dbReference>
<dbReference type="PROSITE" id="PS00455">
    <property type="entry name" value="AMP_BINDING"/>
    <property type="match status" value="1"/>
</dbReference>
<dbReference type="Proteomes" id="UP000578449">
    <property type="component" value="Unassembled WGS sequence"/>
</dbReference>
<dbReference type="SUPFAM" id="SSF56801">
    <property type="entry name" value="Acetyl-CoA synthetase-like"/>
    <property type="match status" value="1"/>
</dbReference>
<proteinExistence type="predicted"/>
<dbReference type="RefSeq" id="WP_312925874.1">
    <property type="nucleotide sequence ID" value="NZ_BAABIX010000017.1"/>
</dbReference>
<evidence type="ECO:0000259" key="2">
    <source>
        <dbReference type="Pfam" id="PF13193"/>
    </source>
</evidence>
<dbReference type="InterPro" id="IPR050237">
    <property type="entry name" value="ATP-dep_AMP-bd_enzyme"/>
</dbReference>
<dbReference type="InterPro" id="IPR025110">
    <property type="entry name" value="AMP-bd_C"/>
</dbReference>
<evidence type="ECO:0000313" key="4">
    <source>
        <dbReference type="Proteomes" id="UP000578449"/>
    </source>
</evidence>
<comment type="caution">
    <text evidence="3">The sequence shown here is derived from an EMBL/GenBank/DDBJ whole genome shotgun (WGS) entry which is preliminary data.</text>
</comment>
<dbReference type="Pfam" id="PF00501">
    <property type="entry name" value="AMP-binding"/>
    <property type="match status" value="1"/>
</dbReference>
<dbReference type="PANTHER" id="PTHR43767:SF1">
    <property type="entry name" value="NONRIBOSOMAL PEPTIDE SYNTHASE PES1 (EUROFUNG)-RELATED"/>
    <property type="match status" value="1"/>
</dbReference>
<dbReference type="InterPro" id="IPR020845">
    <property type="entry name" value="AMP-binding_CS"/>
</dbReference>
<feature type="domain" description="AMP-dependent synthetase/ligase" evidence="1">
    <location>
        <begin position="31"/>
        <end position="372"/>
    </location>
</feature>
<dbReference type="Gene3D" id="3.30.300.30">
    <property type="match status" value="1"/>
</dbReference>
<dbReference type="InterPro" id="IPR042099">
    <property type="entry name" value="ANL_N_sf"/>
</dbReference>
<dbReference type="Pfam" id="PF13193">
    <property type="entry name" value="AMP-binding_C"/>
    <property type="match status" value="1"/>
</dbReference>
<dbReference type="PANTHER" id="PTHR43767">
    <property type="entry name" value="LONG-CHAIN-FATTY-ACID--COA LIGASE"/>
    <property type="match status" value="1"/>
</dbReference>
<organism evidence="3 4">
    <name type="scientific">Thermocatellispora tengchongensis</name>
    <dbReference type="NCBI Taxonomy" id="1073253"/>
    <lineage>
        <taxon>Bacteria</taxon>
        <taxon>Bacillati</taxon>
        <taxon>Actinomycetota</taxon>
        <taxon>Actinomycetes</taxon>
        <taxon>Streptosporangiales</taxon>
        <taxon>Streptosporangiaceae</taxon>
        <taxon>Thermocatellispora</taxon>
    </lineage>
</organism>
<dbReference type="Gene3D" id="3.40.50.12780">
    <property type="entry name" value="N-terminal domain of ligase-like"/>
    <property type="match status" value="1"/>
</dbReference>
<dbReference type="InterPro" id="IPR045851">
    <property type="entry name" value="AMP-bd_C_sf"/>
</dbReference>
<dbReference type="AlphaFoldDB" id="A0A840PG06"/>
<gene>
    <name evidence="3" type="ORF">HNP84_005821</name>
</gene>
<evidence type="ECO:0000313" key="3">
    <source>
        <dbReference type="EMBL" id="MBB5136077.1"/>
    </source>
</evidence>
<dbReference type="EMBL" id="JACHGN010000013">
    <property type="protein sequence ID" value="MBB5136077.1"/>
    <property type="molecule type" value="Genomic_DNA"/>
</dbReference>